<proteinExistence type="predicted"/>
<dbReference type="Proteomes" id="UP000051445">
    <property type="component" value="Unassembled WGS sequence"/>
</dbReference>
<evidence type="ECO:0000313" key="1">
    <source>
        <dbReference type="EMBL" id="KRL26578.1"/>
    </source>
</evidence>
<dbReference type="STRING" id="1423746.FD27_GL001257"/>
<name>A0A0R1P9A1_9LACO</name>
<organism evidence="1 2">
    <name type="scientific">Limosilactobacillus frumenti DSM 13145</name>
    <dbReference type="NCBI Taxonomy" id="1423746"/>
    <lineage>
        <taxon>Bacteria</taxon>
        <taxon>Bacillati</taxon>
        <taxon>Bacillota</taxon>
        <taxon>Bacilli</taxon>
        <taxon>Lactobacillales</taxon>
        <taxon>Lactobacillaceae</taxon>
        <taxon>Limosilactobacillus</taxon>
    </lineage>
</organism>
<dbReference type="EMBL" id="AZER01000019">
    <property type="protein sequence ID" value="KRL26578.1"/>
    <property type="molecule type" value="Genomic_DNA"/>
</dbReference>
<protein>
    <submittedName>
        <fullName evidence="1">Uncharacterized protein</fullName>
    </submittedName>
</protein>
<reference evidence="1 2" key="1">
    <citation type="journal article" date="2015" name="Genome Announc.">
        <title>Expanding the biotechnology potential of lactobacilli through comparative genomics of 213 strains and associated genera.</title>
        <authorList>
            <person name="Sun Z."/>
            <person name="Harris H.M."/>
            <person name="McCann A."/>
            <person name="Guo C."/>
            <person name="Argimon S."/>
            <person name="Zhang W."/>
            <person name="Yang X."/>
            <person name="Jeffery I.B."/>
            <person name="Cooney J.C."/>
            <person name="Kagawa T.F."/>
            <person name="Liu W."/>
            <person name="Song Y."/>
            <person name="Salvetti E."/>
            <person name="Wrobel A."/>
            <person name="Rasinkangas P."/>
            <person name="Parkhill J."/>
            <person name="Rea M.C."/>
            <person name="O'Sullivan O."/>
            <person name="Ritari J."/>
            <person name="Douillard F.P."/>
            <person name="Paul Ross R."/>
            <person name="Yang R."/>
            <person name="Briner A.E."/>
            <person name="Felis G.E."/>
            <person name="de Vos W.M."/>
            <person name="Barrangou R."/>
            <person name="Klaenhammer T.R."/>
            <person name="Caufield P.W."/>
            <person name="Cui Y."/>
            <person name="Zhang H."/>
            <person name="O'Toole P.W."/>
        </authorList>
    </citation>
    <scope>NUCLEOTIDE SEQUENCE [LARGE SCALE GENOMIC DNA]</scope>
    <source>
        <strain evidence="1 2">DSM 13145</strain>
    </source>
</reference>
<sequence length="118" mass="14278">MFEKCVILCLVMIMETPNDSAKLIVQRLQSHFKRLPHTRYWMVVVNNRYDRQYNFFIEMSHRQRCTRSIPLHSITDYSLINLEHVIQQVHLQNKLPIHFRGFGDQQRWPESGRLIRAL</sequence>
<keyword evidence="2" id="KW-1185">Reference proteome</keyword>
<gene>
    <name evidence="1" type="ORF">FD27_GL001257</name>
</gene>
<comment type="caution">
    <text evidence="1">The sequence shown here is derived from an EMBL/GenBank/DDBJ whole genome shotgun (WGS) entry which is preliminary data.</text>
</comment>
<dbReference type="PATRIC" id="fig|1423746.3.peg.1278"/>
<dbReference type="OrthoDB" id="2248172at2"/>
<evidence type="ECO:0000313" key="2">
    <source>
        <dbReference type="Proteomes" id="UP000051445"/>
    </source>
</evidence>
<accession>A0A0R1P9A1</accession>
<dbReference type="AlphaFoldDB" id="A0A0R1P9A1"/>